<comment type="caution">
    <text evidence="2">The sequence shown here is derived from an EMBL/GenBank/DDBJ whole genome shotgun (WGS) entry which is preliminary data.</text>
</comment>
<feature type="compositionally biased region" description="Basic and acidic residues" evidence="1">
    <location>
        <begin position="112"/>
        <end position="125"/>
    </location>
</feature>
<reference evidence="2 3" key="1">
    <citation type="submission" date="2024-06" db="EMBL/GenBank/DDBJ databases">
        <title>Complete genome of Phlyctema vagabunda strain 19-DSS-EL-015.</title>
        <authorList>
            <person name="Fiorenzani C."/>
        </authorList>
    </citation>
    <scope>NUCLEOTIDE SEQUENCE [LARGE SCALE GENOMIC DNA]</scope>
    <source>
        <strain evidence="2 3">19-DSS-EL-015</strain>
    </source>
</reference>
<sequence>MLRFSPAAEYASSLTPGMLIEAYQIYLEDIIRLLCQIWYQQLNTLDQHLVDLIITFGERGKRSKGKGKAKSKSQGAEQGNATGSGKNKDLTGLSPPKHGKRRRHGKACSSDGSEHSEESFPEVKRGTKSKATWICVRTPRF</sequence>
<proteinExistence type="predicted"/>
<feature type="compositionally biased region" description="Basic residues" evidence="1">
    <location>
        <begin position="61"/>
        <end position="71"/>
    </location>
</feature>
<evidence type="ECO:0000256" key="1">
    <source>
        <dbReference type="SAM" id="MobiDB-lite"/>
    </source>
</evidence>
<protein>
    <submittedName>
        <fullName evidence="2">Uncharacterized protein</fullName>
    </submittedName>
</protein>
<keyword evidence="3" id="KW-1185">Reference proteome</keyword>
<evidence type="ECO:0000313" key="3">
    <source>
        <dbReference type="Proteomes" id="UP001629113"/>
    </source>
</evidence>
<organism evidence="2 3">
    <name type="scientific">Phlyctema vagabunda</name>
    <dbReference type="NCBI Taxonomy" id="108571"/>
    <lineage>
        <taxon>Eukaryota</taxon>
        <taxon>Fungi</taxon>
        <taxon>Dikarya</taxon>
        <taxon>Ascomycota</taxon>
        <taxon>Pezizomycotina</taxon>
        <taxon>Leotiomycetes</taxon>
        <taxon>Helotiales</taxon>
        <taxon>Dermateaceae</taxon>
        <taxon>Phlyctema</taxon>
    </lineage>
</organism>
<evidence type="ECO:0000313" key="2">
    <source>
        <dbReference type="EMBL" id="KAL3418071.1"/>
    </source>
</evidence>
<feature type="region of interest" description="Disordered" evidence="1">
    <location>
        <begin position="59"/>
        <end position="127"/>
    </location>
</feature>
<feature type="compositionally biased region" description="Basic residues" evidence="1">
    <location>
        <begin position="97"/>
        <end position="106"/>
    </location>
</feature>
<dbReference type="Proteomes" id="UP001629113">
    <property type="component" value="Unassembled WGS sequence"/>
</dbReference>
<gene>
    <name evidence="2" type="ORF">PVAG01_09786</name>
</gene>
<dbReference type="EMBL" id="JBFCZG010000009">
    <property type="protein sequence ID" value="KAL3418071.1"/>
    <property type="molecule type" value="Genomic_DNA"/>
</dbReference>
<name>A0ABR4P4Q4_9HELO</name>
<accession>A0ABR4P4Q4</accession>